<dbReference type="SUPFAM" id="SSF57716">
    <property type="entry name" value="Glucocorticoid receptor-like (DNA-binding domain)"/>
    <property type="match status" value="1"/>
</dbReference>
<gene>
    <name evidence="4" type="ORF">B0H16DRAFT_1335965</name>
</gene>
<dbReference type="CDD" id="cd00202">
    <property type="entry name" value="ZnF_GATA"/>
    <property type="match status" value="1"/>
</dbReference>
<keyword evidence="5" id="KW-1185">Reference proteome</keyword>
<dbReference type="GO" id="GO:0006355">
    <property type="term" value="P:regulation of DNA-templated transcription"/>
    <property type="evidence" value="ECO:0007669"/>
    <property type="project" value="InterPro"/>
</dbReference>
<dbReference type="Gene3D" id="3.30.50.10">
    <property type="entry name" value="Erythroid Transcription Factor GATA-1, subunit A"/>
    <property type="match status" value="1"/>
</dbReference>
<accession>A0AAD7MJM9</accession>
<dbReference type="Pfam" id="PF00320">
    <property type="entry name" value="GATA"/>
    <property type="match status" value="1"/>
</dbReference>
<feature type="non-terminal residue" evidence="4">
    <location>
        <position position="1"/>
    </location>
</feature>
<dbReference type="InterPro" id="IPR000679">
    <property type="entry name" value="Znf_GATA"/>
</dbReference>
<feature type="compositionally biased region" description="Basic and acidic residues" evidence="2">
    <location>
        <begin position="60"/>
        <end position="83"/>
    </location>
</feature>
<dbReference type="InterPro" id="IPR013088">
    <property type="entry name" value="Znf_NHR/GATA"/>
</dbReference>
<comment type="caution">
    <text evidence="4">The sequence shown here is derived from an EMBL/GenBank/DDBJ whole genome shotgun (WGS) entry which is preliminary data.</text>
</comment>
<evidence type="ECO:0000256" key="1">
    <source>
        <dbReference type="PROSITE-ProRule" id="PRU00094"/>
    </source>
</evidence>
<evidence type="ECO:0000256" key="2">
    <source>
        <dbReference type="SAM" id="MobiDB-lite"/>
    </source>
</evidence>
<dbReference type="AlphaFoldDB" id="A0AAD7MJM9"/>
<dbReference type="Proteomes" id="UP001215598">
    <property type="component" value="Unassembled WGS sequence"/>
</dbReference>
<proteinExistence type="predicted"/>
<evidence type="ECO:0000259" key="3">
    <source>
        <dbReference type="PROSITE" id="PS50114"/>
    </source>
</evidence>
<organism evidence="4 5">
    <name type="scientific">Mycena metata</name>
    <dbReference type="NCBI Taxonomy" id="1033252"/>
    <lineage>
        <taxon>Eukaryota</taxon>
        <taxon>Fungi</taxon>
        <taxon>Dikarya</taxon>
        <taxon>Basidiomycota</taxon>
        <taxon>Agaricomycotina</taxon>
        <taxon>Agaricomycetes</taxon>
        <taxon>Agaricomycetidae</taxon>
        <taxon>Agaricales</taxon>
        <taxon>Marasmiineae</taxon>
        <taxon>Mycenaceae</taxon>
        <taxon>Mycena</taxon>
    </lineage>
</organism>
<keyword evidence="1" id="KW-0479">Metal-binding</keyword>
<dbReference type="SMART" id="SM00401">
    <property type="entry name" value="ZnF_GATA"/>
    <property type="match status" value="1"/>
</dbReference>
<reference evidence="4" key="1">
    <citation type="submission" date="2023-03" db="EMBL/GenBank/DDBJ databases">
        <title>Massive genome expansion in bonnet fungi (Mycena s.s.) driven by repeated elements and novel gene families across ecological guilds.</title>
        <authorList>
            <consortium name="Lawrence Berkeley National Laboratory"/>
            <person name="Harder C.B."/>
            <person name="Miyauchi S."/>
            <person name="Viragh M."/>
            <person name="Kuo A."/>
            <person name="Thoen E."/>
            <person name="Andreopoulos B."/>
            <person name="Lu D."/>
            <person name="Skrede I."/>
            <person name="Drula E."/>
            <person name="Henrissat B."/>
            <person name="Morin E."/>
            <person name="Kohler A."/>
            <person name="Barry K."/>
            <person name="LaButti K."/>
            <person name="Morin E."/>
            <person name="Salamov A."/>
            <person name="Lipzen A."/>
            <person name="Mereny Z."/>
            <person name="Hegedus B."/>
            <person name="Baldrian P."/>
            <person name="Stursova M."/>
            <person name="Weitz H."/>
            <person name="Taylor A."/>
            <person name="Grigoriev I.V."/>
            <person name="Nagy L.G."/>
            <person name="Martin F."/>
            <person name="Kauserud H."/>
        </authorList>
    </citation>
    <scope>NUCLEOTIDE SEQUENCE</scope>
    <source>
        <strain evidence="4">CBHHK182m</strain>
    </source>
</reference>
<keyword evidence="1" id="KW-0862">Zinc</keyword>
<dbReference type="GO" id="GO:0043565">
    <property type="term" value="F:sequence-specific DNA binding"/>
    <property type="evidence" value="ECO:0007669"/>
    <property type="project" value="InterPro"/>
</dbReference>
<dbReference type="EMBL" id="JARKIB010000238">
    <property type="protein sequence ID" value="KAJ7720647.1"/>
    <property type="molecule type" value="Genomic_DNA"/>
</dbReference>
<dbReference type="GO" id="GO:0008270">
    <property type="term" value="F:zinc ion binding"/>
    <property type="evidence" value="ECO:0007669"/>
    <property type="project" value="UniProtKB-KW"/>
</dbReference>
<keyword evidence="1" id="KW-0863">Zinc-finger</keyword>
<name>A0AAD7MJM9_9AGAR</name>
<protein>
    <recommendedName>
        <fullName evidence="3">GATA-type domain-containing protein</fullName>
    </recommendedName>
</protein>
<feature type="domain" description="GATA-type" evidence="3">
    <location>
        <begin position="21"/>
        <end position="65"/>
    </location>
</feature>
<evidence type="ECO:0000313" key="4">
    <source>
        <dbReference type="EMBL" id="KAJ7720647.1"/>
    </source>
</evidence>
<sequence>GGAGAGINIVYTDDASTKPSDQVRRRCFNCCTTETAAWRRSNLNPGKMLCNKCGLFERVHSRPRPDKPVVKRAQSDKSPHERGPFASSTSPAVRRIPVSTVSVPPVTRARCRYIIRALALACMKSRSTLDAAIVSYCIATFPHI</sequence>
<feature type="region of interest" description="Disordered" evidence="2">
    <location>
        <begin position="60"/>
        <end position="91"/>
    </location>
</feature>
<dbReference type="PROSITE" id="PS50114">
    <property type="entry name" value="GATA_ZN_FINGER_2"/>
    <property type="match status" value="1"/>
</dbReference>
<evidence type="ECO:0000313" key="5">
    <source>
        <dbReference type="Proteomes" id="UP001215598"/>
    </source>
</evidence>